<organism evidence="2 3">
    <name type="scientific">Actinomadura yumaensis</name>
    <dbReference type="NCBI Taxonomy" id="111807"/>
    <lineage>
        <taxon>Bacteria</taxon>
        <taxon>Bacillati</taxon>
        <taxon>Actinomycetota</taxon>
        <taxon>Actinomycetes</taxon>
        <taxon>Streptosporangiales</taxon>
        <taxon>Thermomonosporaceae</taxon>
        <taxon>Actinomadura</taxon>
    </lineage>
</organism>
<sequence>MPKSTSPAALEIAVRTHDAPVSLRVAGPTTARKSAGPPNGARRVPPQPDTRRMSRTARVRQGLAESALRANGITWRSTGGCSERTRLGCTSFDQIRWGSIDGLIGFRKATGCGLVVSGGTERGHAPGPYSHWNGYKIDIMPTACTDRYIQRYRFLGTRGDGAELYRSPANAVFARESDHWDITFH</sequence>
<evidence type="ECO:0000313" key="2">
    <source>
        <dbReference type="EMBL" id="MFC6884962.1"/>
    </source>
</evidence>
<feature type="region of interest" description="Disordered" evidence="1">
    <location>
        <begin position="20"/>
        <end position="58"/>
    </location>
</feature>
<comment type="caution">
    <text evidence="2">The sequence shown here is derived from an EMBL/GenBank/DDBJ whole genome shotgun (WGS) entry which is preliminary data.</text>
</comment>
<dbReference type="RefSeq" id="WP_206681180.1">
    <property type="nucleotide sequence ID" value="NZ_JBHSXE010000001.1"/>
</dbReference>
<accession>A0ABW2CT57</accession>
<protein>
    <submittedName>
        <fullName evidence="2">Uncharacterized protein</fullName>
    </submittedName>
</protein>
<evidence type="ECO:0000256" key="1">
    <source>
        <dbReference type="SAM" id="MobiDB-lite"/>
    </source>
</evidence>
<dbReference type="EMBL" id="JBHSXS010000032">
    <property type="protein sequence ID" value="MFC6884962.1"/>
    <property type="molecule type" value="Genomic_DNA"/>
</dbReference>
<gene>
    <name evidence="2" type="ORF">ACFQKB_34755</name>
</gene>
<proteinExistence type="predicted"/>
<keyword evidence="3" id="KW-1185">Reference proteome</keyword>
<reference evidence="3" key="1">
    <citation type="journal article" date="2019" name="Int. J. Syst. Evol. Microbiol.">
        <title>The Global Catalogue of Microorganisms (GCM) 10K type strain sequencing project: providing services to taxonomists for standard genome sequencing and annotation.</title>
        <authorList>
            <consortium name="The Broad Institute Genomics Platform"/>
            <consortium name="The Broad Institute Genome Sequencing Center for Infectious Disease"/>
            <person name="Wu L."/>
            <person name="Ma J."/>
        </authorList>
    </citation>
    <scope>NUCLEOTIDE SEQUENCE [LARGE SCALE GENOMIC DNA]</scope>
    <source>
        <strain evidence="3">JCM 3369</strain>
    </source>
</reference>
<evidence type="ECO:0000313" key="3">
    <source>
        <dbReference type="Proteomes" id="UP001596380"/>
    </source>
</evidence>
<name>A0ABW2CT57_9ACTN</name>
<dbReference type="Proteomes" id="UP001596380">
    <property type="component" value="Unassembled WGS sequence"/>
</dbReference>